<keyword evidence="2" id="KW-1185">Reference proteome</keyword>
<dbReference type="EMBL" id="JBBCAQ010000022">
    <property type="protein sequence ID" value="KAK7590673.1"/>
    <property type="molecule type" value="Genomic_DNA"/>
</dbReference>
<comment type="caution">
    <text evidence="1">The sequence shown here is derived from an EMBL/GenBank/DDBJ whole genome shotgun (WGS) entry which is preliminary data.</text>
</comment>
<gene>
    <name evidence="1" type="ORF">V9T40_002286</name>
</gene>
<organism evidence="1 2">
    <name type="scientific">Parthenolecanium corni</name>
    <dbReference type="NCBI Taxonomy" id="536013"/>
    <lineage>
        <taxon>Eukaryota</taxon>
        <taxon>Metazoa</taxon>
        <taxon>Ecdysozoa</taxon>
        <taxon>Arthropoda</taxon>
        <taxon>Hexapoda</taxon>
        <taxon>Insecta</taxon>
        <taxon>Pterygota</taxon>
        <taxon>Neoptera</taxon>
        <taxon>Paraneoptera</taxon>
        <taxon>Hemiptera</taxon>
        <taxon>Sternorrhyncha</taxon>
        <taxon>Coccoidea</taxon>
        <taxon>Coccidae</taxon>
        <taxon>Parthenolecanium</taxon>
    </lineage>
</organism>
<protein>
    <submittedName>
        <fullName evidence="1">Uncharacterized protein</fullName>
    </submittedName>
</protein>
<sequence>MLPRSPKKAPNTLGAIRIPTPIAINVSNLLIEAPYMRNLDNDDDDIFIQVKMPQPHTNAMSDREFTPSS</sequence>
<dbReference type="Proteomes" id="UP001367676">
    <property type="component" value="Unassembled WGS sequence"/>
</dbReference>
<name>A0AAN9Y5G5_9HEMI</name>
<proteinExistence type="predicted"/>
<accession>A0AAN9Y5G5</accession>
<reference evidence="1 2" key="1">
    <citation type="submission" date="2024-03" db="EMBL/GenBank/DDBJ databases">
        <title>Adaptation during the transition from Ophiocordyceps entomopathogen to insect associate is accompanied by gene loss and intensified selection.</title>
        <authorList>
            <person name="Ward C.M."/>
            <person name="Onetto C.A."/>
            <person name="Borneman A.R."/>
        </authorList>
    </citation>
    <scope>NUCLEOTIDE SEQUENCE [LARGE SCALE GENOMIC DNA]</scope>
    <source>
        <strain evidence="1">AWRI1</strain>
        <tissue evidence="1">Single Adult Female</tissue>
    </source>
</reference>
<evidence type="ECO:0000313" key="1">
    <source>
        <dbReference type="EMBL" id="KAK7590673.1"/>
    </source>
</evidence>
<dbReference type="AlphaFoldDB" id="A0AAN9Y5G5"/>
<evidence type="ECO:0000313" key="2">
    <source>
        <dbReference type="Proteomes" id="UP001367676"/>
    </source>
</evidence>